<dbReference type="Pfam" id="PF14120">
    <property type="entry name" value="YhzD"/>
    <property type="match status" value="1"/>
</dbReference>
<dbReference type="PATRIC" id="fig|189381.10.peg.3876"/>
<evidence type="ECO:0000313" key="1">
    <source>
        <dbReference type="EMBL" id="KZE47690.1"/>
    </source>
</evidence>
<name>A0A0J5TAA4_9BACI</name>
<accession>A0A0J5TAA4</accession>
<protein>
    <submittedName>
        <fullName evidence="1">Uncharacterized protein</fullName>
    </submittedName>
</protein>
<sequence>MKTYKLTVFEKNGSKLLDESVQAASDEEAKKVGESMLAEKGYLDHTHRFTSPLGKLLLFHV</sequence>
<dbReference type="EMBL" id="LQQY01000021">
    <property type="protein sequence ID" value="KZE47690.1"/>
    <property type="molecule type" value="Genomic_DNA"/>
</dbReference>
<evidence type="ECO:0000313" key="2">
    <source>
        <dbReference type="Proteomes" id="UP000076510"/>
    </source>
</evidence>
<organism evidence="1 2">
    <name type="scientific">Rossellomorea marisflavi</name>
    <dbReference type="NCBI Taxonomy" id="189381"/>
    <lineage>
        <taxon>Bacteria</taxon>
        <taxon>Bacillati</taxon>
        <taxon>Bacillota</taxon>
        <taxon>Bacilli</taxon>
        <taxon>Bacillales</taxon>
        <taxon>Bacillaceae</taxon>
        <taxon>Rossellomorea</taxon>
    </lineage>
</organism>
<dbReference type="RefSeq" id="WP_048004412.1">
    <property type="nucleotide sequence ID" value="NZ_CP047095.1"/>
</dbReference>
<comment type="caution">
    <text evidence="1">The sequence shown here is derived from an EMBL/GenBank/DDBJ whole genome shotgun (WGS) entry which is preliminary data.</text>
</comment>
<proteinExistence type="predicted"/>
<dbReference type="InterPro" id="IPR025544">
    <property type="entry name" value="YhzD"/>
</dbReference>
<gene>
    <name evidence="1" type="ORF">AV649_20960</name>
</gene>
<dbReference type="AlphaFoldDB" id="A0A0J5TAA4"/>
<reference evidence="2" key="1">
    <citation type="submission" date="2016-01" db="EMBL/GenBank/DDBJ databases">
        <title>Whole genome sequencing of Bhargavaea cecembensis T14.</title>
        <authorList>
            <person name="Hong K.W."/>
        </authorList>
    </citation>
    <scope>NUCLEOTIDE SEQUENCE [LARGE SCALE GENOMIC DNA]</scope>
    <source>
        <strain evidence="2">M19</strain>
    </source>
</reference>
<dbReference type="OrthoDB" id="2355652at2"/>
<dbReference type="Proteomes" id="UP000076510">
    <property type="component" value="Unassembled WGS sequence"/>
</dbReference>